<evidence type="ECO:0000256" key="1">
    <source>
        <dbReference type="SAM" id="Phobius"/>
    </source>
</evidence>
<organism evidence="2 3">
    <name type="scientific">Candidatus Wolfebacteria bacterium CG1_02_39_135</name>
    <dbReference type="NCBI Taxonomy" id="1805425"/>
    <lineage>
        <taxon>Bacteria</taxon>
        <taxon>Candidatus Wolfeibacteriota</taxon>
    </lineage>
</organism>
<dbReference type="AlphaFoldDB" id="A0A1J4XUH9"/>
<keyword evidence="1" id="KW-0812">Transmembrane</keyword>
<dbReference type="Proteomes" id="UP000182693">
    <property type="component" value="Unassembled WGS sequence"/>
</dbReference>
<sequence>MTLIPYLFIRLLYRLIEFLRHWYLDSFKIYSHFIISLLEKFDRRFAFKITLRNLFQPLYQDRSLIGYTLGFSFRTSRLIIGGIIYIMMLSAAMFFYLAWLAVPIYIIFKIIYA</sequence>
<dbReference type="STRING" id="1805425.AUJ30_01015"/>
<reference evidence="2 3" key="1">
    <citation type="journal article" date="2016" name="Environ. Microbiol.">
        <title>Genomic resolution of a cold subsurface aquifer community provides metabolic insights for novel microbes adapted to high CO concentrations.</title>
        <authorList>
            <person name="Probst A.J."/>
            <person name="Castelle C.J."/>
            <person name="Singh A."/>
            <person name="Brown C.T."/>
            <person name="Anantharaman K."/>
            <person name="Sharon I."/>
            <person name="Hug L.A."/>
            <person name="Burstein D."/>
            <person name="Emerson J.B."/>
            <person name="Thomas B.C."/>
            <person name="Banfield J.F."/>
        </authorList>
    </citation>
    <scope>NUCLEOTIDE SEQUENCE [LARGE SCALE GENOMIC DNA]</scope>
    <source>
        <strain evidence="2">CG1_02_39_135</strain>
    </source>
</reference>
<evidence type="ECO:0000313" key="2">
    <source>
        <dbReference type="EMBL" id="OIO65426.1"/>
    </source>
</evidence>
<protein>
    <submittedName>
        <fullName evidence="2">Uncharacterized protein</fullName>
    </submittedName>
</protein>
<name>A0A1J4XUH9_9BACT</name>
<gene>
    <name evidence="2" type="ORF">AUJ30_01015</name>
</gene>
<evidence type="ECO:0000313" key="3">
    <source>
        <dbReference type="Proteomes" id="UP000182693"/>
    </source>
</evidence>
<proteinExistence type="predicted"/>
<keyword evidence="1" id="KW-1133">Transmembrane helix</keyword>
<dbReference type="EMBL" id="MNWX01000018">
    <property type="protein sequence ID" value="OIO65426.1"/>
    <property type="molecule type" value="Genomic_DNA"/>
</dbReference>
<feature type="transmembrane region" description="Helical" evidence="1">
    <location>
        <begin position="78"/>
        <end position="108"/>
    </location>
</feature>
<keyword evidence="1" id="KW-0472">Membrane</keyword>
<comment type="caution">
    <text evidence="2">The sequence shown here is derived from an EMBL/GenBank/DDBJ whole genome shotgun (WGS) entry which is preliminary data.</text>
</comment>
<accession>A0A1J4XUH9</accession>